<accession>A0ACC2XL58</accession>
<keyword evidence="2" id="KW-1185">Reference proteome</keyword>
<organism evidence="1 2">
    <name type="scientific">Naganishia vaughanmartiniae</name>
    <dbReference type="NCBI Taxonomy" id="1424756"/>
    <lineage>
        <taxon>Eukaryota</taxon>
        <taxon>Fungi</taxon>
        <taxon>Dikarya</taxon>
        <taxon>Basidiomycota</taxon>
        <taxon>Agaricomycotina</taxon>
        <taxon>Tremellomycetes</taxon>
        <taxon>Filobasidiales</taxon>
        <taxon>Filobasidiaceae</taxon>
        <taxon>Naganishia</taxon>
    </lineage>
</organism>
<evidence type="ECO:0000313" key="1">
    <source>
        <dbReference type="EMBL" id="KAJ9124371.1"/>
    </source>
</evidence>
<dbReference type="Proteomes" id="UP001243375">
    <property type="component" value="Unassembled WGS sequence"/>
</dbReference>
<proteinExistence type="predicted"/>
<evidence type="ECO:0000313" key="2">
    <source>
        <dbReference type="Proteomes" id="UP001243375"/>
    </source>
</evidence>
<dbReference type="EMBL" id="JASBWU010000002">
    <property type="protein sequence ID" value="KAJ9124371.1"/>
    <property type="molecule type" value="Genomic_DNA"/>
</dbReference>
<comment type="caution">
    <text evidence="1">The sequence shown here is derived from an EMBL/GenBank/DDBJ whole genome shotgun (WGS) entry which is preliminary data.</text>
</comment>
<sequence length="348" mass="35390">MSATEPAERIKSTPLLEYLKEQRMGKRGSGMNDTITKTLHGNKATDKDAVRSRKEREKERVDKKKNGAIGGKQGGGNRNEKATTGPSSNLHAAAPGQIKIAKRPTADTGPDIKSQNKGGVALPDLGKRSEVKIQLKQGGANEPNKAGAQNLNAGGPNVNKGKPVKANNNTNLNNQKLARTDGPKGEKPANEKKRDTNDRPGQTSQQPKKETEPAGAGQGRRPRPAVNLLGGRNLLTAALKSSTRDTSASPAGNPATAGPAGKGGRNRDRAVKAGGASPVATSSPVPAKDIAGGGGNSTGGNEGGAAGEGKARRPPRSRGGRGKGGAGAGGEAKPDVVQAGAGTARIDA</sequence>
<name>A0ACC2XL58_9TREE</name>
<reference evidence="1" key="1">
    <citation type="submission" date="2023-04" db="EMBL/GenBank/DDBJ databases">
        <title>Draft Genome sequencing of Naganishia species isolated from polar environments using Oxford Nanopore Technology.</title>
        <authorList>
            <person name="Leo P."/>
            <person name="Venkateswaran K."/>
        </authorList>
    </citation>
    <scope>NUCLEOTIDE SEQUENCE</scope>
    <source>
        <strain evidence="1">MNA-CCFEE 5425</strain>
    </source>
</reference>
<gene>
    <name evidence="1" type="ORF">QFC22_001171</name>
</gene>
<protein>
    <submittedName>
        <fullName evidence="1">Uncharacterized protein</fullName>
    </submittedName>
</protein>